<dbReference type="Proteomes" id="UP000295252">
    <property type="component" value="Unassembled WGS sequence"/>
</dbReference>
<dbReference type="GO" id="GO:0005634">
    <property type="term" value="C:nucleus"/>
    <property type="evidence" value="ECO:0007669"/>
    <property type="project" value="UniProtKB-SubCell"/>
</dbReference>
<name>A0A068VHX8_COFCA</name>
<gene>
    <name evidence="6" type="ORF">GSCOC_T00000994001</name>
</gene>
<accession>A0A068VHX8</accession>
<dbReference type="GO" id="GO:0003677">
    <property type="term" value="F:DNA binding"/>
    <property type="evidence" value="ECO:0007669"/>
    <property type="project" value="UniProtKB-KW"/>
</dbReference>
<keyword evidence="2" id="KW-0805">Transcription regulation</keyword>
<evidence type="ECO:0000313" key="6">
    <source>
        <dbReference type="EMBL" id="CDP20187.1"/>
    </source>
</evidence>
<keyword evidence="4" id="KW-0804">Transcription</keyword>
<dbReference type="InParanoid" id="A0A068VHX8"/>
<evidence type="ECO:0000256" key="2">
    <source>
        <dbReference type="ARBA" id="ARBA00023015"/>
    </source>
</evidence>
<keyword evidence="7" id="KW-1185">Reference proteome</keyword>
<dbReference type="STRING" id="49390.A0A068VHX8"/>
<evidence type="ECO:0000256" key="3">
    <source>
        <dbReference type="ARBA" id="ARBA00023125"/>
    </source>
</evidence>
<evidence type="ECO:0000256" key="5">
    <source>
        <dbReference type="ARBA" id="ARBA00023242"/>
    </source>
</evidence>
<dbReference type="EMBL" id="HG740061">
    <property type="protein sequence ID" value="CDP20187.1"/>
    <property type="molecule type" value="Genomic_DNA"/>
</dbReference>
<dbReference type="AlphaFoldDB" id="A0A068VHX8"/>
<dbReference type="PhylomeDB" id="A0A068VHX8"/>
<dbReference type="Gene3D" id="2.40.330.10">
    <property type="entry name" value="DNA-binding pseudobarrel domain"/>
    <property type="match status" value="1"/>
</dbReference>
<organism evidence="6 7">
    <name type="scientific">Coffea canephora</name>
    <name type="common">Robusta coffee</name>
    <dbReference type="NCBI Taxonomy" id="49390"/>
    <lineage>
        <taxon>Eukaryota</taxon>
        <taxon>Viridiplantae</taxon>
        <taxon>Streptophyta</taxon>
        <taxon>Embryophyta</taxon>
        <taxon>Tracheophyta</taxon>
        <taxon>Spermatophyta</taxon>
        <taxon>Magnoliopsida</taxon>
        <taxon>eudicotyledons</taxon>
        <taxon>Gunneridae</taxon>
        <taxon>Pentapetalae</taxon>
        <taxon>asterids</taxon>
        <taxon>lamiids</taxon>
        <taxon>Gentianales</taxon>
        <taxon>Rubiaceae</taxon>
        <taxon>Ixoroideae</taxon>
        <taxon>Gardenieae complex</taxon>
        <taxon>Bertiereae - Coffeeae clade</taxon>
        <taxon>Coffeeae</taxon>
        <taxon>Coffea</taxon>
    </lineage>
</organism>
<keyword evidence="3" id="KW-0238">DNA-binding</keyword>
<comment type="subcellular location">
    <subcellularLocation>
        <location evidence="1">Nucleus</location>
    </subcellularLocation>
</comment>
<protein>
    <submittedName>
        <fullName evidence="6">DH200=94 genomic scaffold, scaffold_977</fullName>
    </submittedName>
</protein>
<keyword evidence="5" id="KW-0539">Nucleus</keyword>
<dbReference type="Gramene" id="CDP20187">
    <property type="protein sequence ID" value="CDP20187"/>
    <property type="gene ID" value="GSCOC_T00000994001"/>
</dbReference>
<sequence length="125" mass="14245">MFVDVYDQTLPQYITPGLHEAKTPTINLASGHRTYFLGMTAAKFDQNWTTFVADHEFRNGEVVLFMPQSKSCFSIIIFDRKGNERMGPLPIQNIVCRSVFRYWPPSKVSDTMCDSPLTRTAVAFS</sequence>
<evidence type="ECO:0000256" key="1">
    <source>
        <dbReference type="ARBA" id="ARBA00004123"/>
    </source>
</evidence>
<dbReference type="SUPFAM" id="SSF101936">
    <property type="entry name" value="DNA-binding pseudobarrel domain"/>
    <property type="match status" value="1"/>
</dbReference>
<evidence type="ECO:0000313" key="7">
    <source>
        <dbReference type="Proteomes" id="UP000295252"/>
    </source>
</evidence>
<dbReference type="InterPro" id="IPR015300">
    <property type="entry name" value="DNA-bd_pseudobarrel_sf"/>
</dbReference>
<proteinExistence type="predicted"/>
<evidence type="ECO:0000256" key="4">
    <source>
        <dbReference type="ARBA" id="ARBA00023163"/>
    </source>
</evidence>
<reference evidence="7" key="1">
    <citation type="journal article" date="2014" name="Science">
        <title>The coffee genome provides insight into the convergent evolution of caffeine biosynthesis.</title>
        <authorList>
            <person name="Denoeud F."/>
            <person name="Carretero-Paulet L."/>
            <person name="Dereeper A."/>
            <person name="Droc G."/>
            <person name="Guyot R."/>
            <person name="Pietrella M."/>
            <person name="Zheng C."/>
            <person name="Alberti A."/>
            <person name="Anthony F."/>
            <person name="Aprea G."/>
            <person name="Aury J.M."/>
            <person name="Bento P."/>
            <person name="Bernard M."/>
            <person name="Bocs S."/>
            <person name="Campa C."/>
            <person name="Cenci A."/>
            <person name="Combes M.C."/>
            <person name="Crouzillat D."/>
            <person name="Da Silva C."/>
            <person name="Daddiego L."/>
            <person name="De Bellis F."/>
            <person name="Dussert S."/>
            <person name="Garsmeur O."/>
            <person name="Gayraud T."/>
            <person name="Guignon V."/>
            <person name="Jahn K."/>
            <person name="Jamilloux V."/>
            <person name="Joet T."/>
            <person name="Labadie K."/>
            <person name="Lan T."/>
            <person name="Leclercq J."/>
            <person name="Lepelley M."/>
            <person name="Leroy T."/>
            <person name="Li L.T."/>
            <person name="Librado P."/>
            <person name="Lopez L."/>
            <person name="Munoz A."/>
            <person name="Noel B."/>
            <person name="Pallavicini A."/>
            <person name="Perrotta G."/>
            <person name="Poncet V."/>
            <person name="Pot D."/>
            <person name="Priyono X."/>
            <person name="Rigoreau M."/>
            <person name="Rouard M."/>
            <person name="Rozas J."/>
            <person name="Tranchant-Dubreuil C."/>
            <person name="VanBuren R."/>
            <person name="Zhang Q."/>
            <person name="Andrade A.C."/>
            <person name="Argout X."/>
            <person name="Bertrand B."/>
            <person name="de Kochko A."/>
            <person name="Graziosi G."/>
            <person name="Henry R.J."/>
            <person name="Jayarama X."/>
            <person name="Ming R."/>
            <person name="Nagai C."/>
            <person name="Rounsley S."/>
            <person name="Sankoff D."/>
            <person name="Giuliano G."/>
            <person name="Albert V.A."/>
            <person name="Wincker P."/>
            <person name="Lashermes P."/>
        </authorList>
    </citation>
    <scope>NUCLEOTIDE SEQUENCE [LARGE SCALE GENOMIC DNA]</scope>
    <source>
        <strain evidence="7">cv. DH200-94</strain>
    </source>
</reference>